<dbReference type="InterPro" id="IPR021668">
    <property type="entry name" value="TAN"/>
</dbReference>
<dbReference type="PROSITE" id="PS51189">
    <property type="entry name" value="FAT"/>
    <property type="match status" value="1"/>
</dbReference>
<comment type="caution">
    <text evidence="21">The sequence shown here is derived from an EMBL/GenBank/DDBJ whole genome shotgun (WGS) entry which is preliminary data.</text>
</comment>
<dbReference type="InterPro" id="IPR038980">
    <property type="entry name" value="ATM_plant"/>
</dbReference>
<reference evidence="21 22" key="1">
    <citation type="submission" date="2021-11" db="EMBL/GenBank/DDBJ databases">
        <title>Black yeast isolated from Biological Soil Crust.</title>
        <authorList>
            <person name="Kurbessoian T."/>
        </authorList>
    </citation>
    <scope>NUCLEOTIDE SEQUENCE [LARGE SCALE GENOMIC DNA]</scope>
    <source>
        <strain evidence="21 22">CCFEE 5522</strain>
    </source>
</reference>
<evidence type="ECO:0000256" key="3">
    <source>
        <dbReference type="ARBA" id="ARBA00011370"/>
    </source>
</evidence>
<dbReference type="PROSITE" id="PS51190">
    <property type="entry name" value="FATC"/>
    <property type="match status" value="1"/>
</dbReference>
<dbReference type="GO" id="GO:0005634">
    <property type="term" value="C:nucleus"/>
    <property type="evidence" value="ECO:0007669"/>
    <property type="project" value="UniProtKB-SubCell"/>
</dbReference>
<keyword evidence="10 16" id="KW-0418">Kinase</keyword>
<evidence type="ECO:0000256" key="12">
    <source>
        <dbReference type="ARBA" id="ARBA00023242"/>
    </source>
</evidence>
<feature type="region of interest" description="Disordered" evidence="17">
    <location>
        <begin position="436"/>
        <end position="466"/>
    </location>
</feature>
<keyword evidence="16" id="KW-0779">Telomere</keyword>
<evidence type="ECO:0000256" key="7">
    <source>
        <dbReference type="ARBA" id="ARBA00022679"/>
    </source>
</evidence>
<evidence type="ECO:0000313" key="22">
    <source>
        <dbReference type="Proteomes" id="UP001324427"/>
    </source>
</evidence>
<evidence type="ECO:0000256" key="13">
    <source>
        <dbReference type="ARBA" id="ARBA00025079"/>
    </source>
</evidence>
<dbReference type="EMBL" id="JAVFHQ010000078">
    <property type="protein sequence ID" value="KAK4539973.1"/>
    <property type="molecule type" value="Genomic_DNA"/>
</dbReference>
<feature type="region of interest" description="Disordered" evidence="17">
    <location>
        <begin position="864"/>
        <end position="898"/>
    </location>
</feature>
<dbReference type="GO" id="GO:0035556">
    <property type="term" value="P:intracellular signal transduction"/>
    <property type="evidence" value="ECO:0007669"/>
    <property type="project" value="UniProtKB-ARBA"/>
</dbReference>
<evidence type="ECO:0000256" key="4">
    <source>
        <dbReference type="ARBA" id="ARBA00012513"/>
    </source>
</evidence>
<sequence length="2949" mass="327051">MGGEVTLRDALGTHVPNYNKRAALTKTEQVEAHGVKERGEGLQNLKYVLRQNQQSPNIENLGDVSYHRIYEILFRVAVSEHTVWLNAKTATTRSAADTRLSNTASALRLAVEVGTRMVRLKTIKALLDHVSQSLPLASGGLCTPLALDYAKCLRTALSHQPHVEHLPQKDWERTAVFCIETIKMTEHEMADDDAMSGAELNSTAGTTNGTSYRSSRSHYKESAGSQTMRSLVKQVTEELIGSLCLLTAAPNARIGSRASDLLWSLIDFLKANAVAGRSHQEAFAAINHVLARISTENITLTQKATSHLIRLIRHFWPQKSTMLKDEMLVTLLYLRPFVTHLMRQEEALTLRTELSGLLDVLRTEYGKRAEREILHLDDLRLAIHYADSAGEPGSIHTVIFGLRCAGARAEANWTLVSMLATLCSLLGAGARELASSDEDEDVVDARPRKRQRLSNDYQDTVSATGKGSASSRACALQTITFLAQQHNIPAKQLGMTMEKLSAGCGEDNGTTASWALLALASCASQASAAMPALATKWNAVWQVASRAISNTSTCRAACHLLGLLIELQLVASGNVSELVQTFTTSMDLNGPSILADSVLHVFRIALRRAHQLSPGTVNVLAEGLLTFFCRMFRPSSFVEKTYVANQYLYEPSDVLAFLNACLNHQGHTFAAEPFPTWDTVAQIWLACEEQSELVAYLLLLPKPECPVSQDLLRHEVSWNATASAARVSCETVALNHLVAELHKTQETWSQWSRERPRTISMEMFRCLCNACCVLCCMLQCRTFRDTRRQTQAQRHLAELLDSLSKFAAGSNCGQDKVDCMLSAFSRTFTGATGSESSGLFTPSKCEKLICRHLTVALSTRQQTRDFNGDDDDEDRMDMDDMYDSQDSRRGRSTAETHELRTDHSTAFSVLASRSSVDLYAALVTNLEEDLQAHRTQADTASSRIVDHILSLPEANIICSRRILSAMPQLGLLLQPDDADRLLDKCTENILQAYQYERSEVAIGAILELMSSLIPVWTNPGNKSLHGLGLDMYEWCMHALSEKAISSNVQQRVATLLLQICQVDADYGRDSGVQSVRTSLFQLLKDGSIMALHHLAGRISAIFGLFVLSKHQDIFDDLQTSLPEDTDWIEGMAIRLLFIAKLASAWHSLLRQCVYYIFETAGHVKRSAQHAAHCIGNLTKCLGFDSAQKLFRLFAPQLLYSWLEENTLTGLPYAAFQYTSLEELLERNQVEITAQLLMRGREDSMHVITKALKLTGKELCKRAFAKSLAYAISWDISSKPTDSNDAGCEARLRNLVVGGSKEDFRKMIQGHFPTIMGQFYLSAQQEDDVKEKWLVRKGDYSAAAKALSETKSYSQSTRTLPPSQQPSFKPKILPDQIERLCRRTGHDPTKPWDASSFTLAARMQFDAIDDALGPLHKCVMLRKLRTLICLAGDVALSGFPMEMLVHSIGPFLSDSECADDALGILHYLLHRGQSYLKHENVQVAYGTVLTMILRMQEHSVGRQDSTTQESQHRLTVQKMEGFQAWLVKYLQQCQTPSDKQHAAAHSTLVKALNSVRLPGNAHKESPESFLLMVLLEQQLKDDPAVPLAHCIEGLRLLTRDFEAPNSTFDDCLGSDDASARCVDSLWHVMKTSTVDDGFLLWASTVLGRGYVSTGVRPNFTKRSKVTKFEPGAKHSGGVAKSQLQIARCLSDLVQSPRRAEAGLADWTLRNALLTFGDAGEALAFEQMLPHTLVLTLIDGTFGYEPPLVTESTHEPVDRQALRHALGLSSKLSDEAWFKRLAVTLCLWASQVPILSALPALLHTIPELAIELLPSIVHIVLAGEVDRESVLRAELSDSMSVHLAERDSFFQSRQQLLLEVLMYLRGQPLPGENTQADRTRWLEVDLLLAADAAARCEMPTFALLLAESVQPVVQSSRRTSSRVSMSQLTPVQVPDDLLISIFKQIDEPDSFYGVQQSASLDSVLERLDYEGNGLKSLMFRSAQMDSAMRLARGTNPSDSRGMMHSLSVLSLHSLEYALQSSPLADAAGNTDEMLDTARKLQQWDLASPDERTGGRAATFAALQELSRTSDICSMAGKLRTLLLGHARVELRDGSGASPSAPWCSVLATLTEIGETLNSASDKLLQTCWRGMQSRGAWMRMARYEDCDPIVSSRSTLFSVLARNSSMLQAMHIESKLSRSIEAESLLLVTQSAREHGMLQEALSAATQVSMLATQCKELGLDITAATRMETALVMWDANETSTSVSMLRDLLRAGDTESQAIPVGESGLLAQLAYQLGNARLEKPDEILENCLKPAIKHLRGRTEGHEAGKVFHEFAVFCDQQMQNPSNLEDFNRVAKLRQKQGEELRELKSIAKSSKKSNHERGEASKQAVKAQSWYDLDDAEYSRLTQSRDTFLQQCLQNYLLALHASDQHDICVLRFFTMWLDNADAPAANTVVSKSLPGVPSWKFAVLNNQLMSRLESARSSFQESLRALIERICAEHPYHSLHHLFAATRPPNRRDDVAAMSRFKAAQGIRNSLQSNKDKGDLVKRTFAADNLYNDFASSGVEGVNTKSAVKDFPPAVAVTHGIVRHQVPPATISLPLRPDGKYPDIPIIVGWGSHMDIMSGNSHPKVLTAKGSDGVSYKQLFKHNDDLRQDAIMEQVFEEVSKLLRNHKAARLRNLQVRTYKVVPLAAMSGILEWVPNSIPIGAWLSPAHMRYYPQSLTHSKASAAIRAAQNLSNETKIKEFRKVCEQIPPVMRHFFSEKFSDPDEWFHKRTAYTRTTATVSILGYVLGLGDRHLQNIMLDEKSGEAVHIDLGIAFEAGRVLPVPENVPFRLSRDIVDAMGVTKTEGVFRRCCEFTMDALREDKDSIMTLLNVLRYDPLYNWTVSPLRAKRMQDAQETGRNGGADGEEASSKKKEQEAGEADRALSIVEKKLSKTLSTAATVNELIQQATDEKNLATLFAGWSAFF</sequence>
<feature type="domain" description="FATC" evidence="20">
    <location>
        <begin position="2917"/>
        <end position="2949"/>
    </location>
</feature>
<feature type="domain" description="FAT" evidence="19">
    <location>
        <begin position="1886"/>
        <end position="2493"/>
    </location>
</feature>
<dbReference type="Gene3D" id="1.10.1070.11">
    <property type="entry name" value="Phosphatidylinositol 3-/4-kinase, catalytic domain"/>
    <property type="match status" value="1"/>
</dbReference>
<comment type="catalytic activity">
    <reaction evidence="15">
        <text>L-seryl-[protein] + ATP = O-phospho-L-seryl-[protein] + ADP + H(+)</text>
        <dbReference type="Rhea" id="RHEA:17989"/>
        <dbReference type="Rhea" id="RHEA-COMP:9863"/>
        <dbReference type="Rhea" id="RHEA-COMP:11604"/>
        <dbReference type="ChEBI" id="CHEBI:15378"/>
        <dbReference type="ChEBI" id="CHEBI:29999"/>
        <dbReference type="ChEBI" id="CHEBI:30616"/>
        <dbReference type="ChEBI" id="CHEBI:83421"/>
        <dbReference type="ChEBI" id="CHEBI:456216"/>
        <dbReference type="EC" id="2.7.11.1"/>
    </reaction>
</comment>
<gene>
    <name evidence="21" type="ORF">LTR36_009943</name>
</gene>
<evidence type="ECO:0000256" key="9">
    <source>
        <dbReference type="ARBA" id="ARBA00022763"/>
    </source>
</evidence>
<dbReference type="Proteomes" id="UP001324427">
    <property type="component" value="Unassembled WGS sequence"/>
</dbReference>
<evidence type="ECO:0000256" key="11">
    <source>
        <dbReference type="ARBA" id="ARBA00022840"/>
    </source>
</evidence>
<dbReference type="SUPFAM" id="SSF48371">
    <property type="entry name" value="ARM repeat"/>
    <property type="match status" value="1"/>
</dbReference>
<feature type="compositionally biased region" description="Acidic residues" evidence="17">
    <location>
        <begin position="868"/>
        <end position="883"/>
    </location>
</feature>
<comment type="function">
    <text evidence="13 16">Serine/threonine protein kinase which activates checkpoint signaling upon genotoxic stresses such as ionizing radiation (IR), ultraviolet light (UV), or DNA replication stalling, thereby acting as a DNA damage sensor. Recognizes the substrate consensus sequence [ST]-Q. Phosphorylates histone H2A to form H2AS128ph (gamma-H2A) at sites of DNA damage, involved in the regulation of DNA damage response mechanism. Required for the control of telomere length and genome stability.</text>
</comment>
<evidence type="ECO:0000256" key="6">
    <source>
        <dbReference type="ARBA" id="ARBA00022527"/>
    </source>
</evidence>
<feature type="compositionally biased region" description="Basic and acidic residues" evidence="17">
    <location>
        <begin position="885"/>
        <end position="898"/>
    </location>
</feature>
<evidence type="ECO:0000259" key="19">
    <source>
        <dbReference type="PROSITE" id="PS51189"/>
    </source>
</evidence>
<dbReference type="Pfam" id="PF00454">
    <property type="entry name" value="PI3_PI4_kinase"/>
    <property type="match status" value="1"/>
</dbReference>
<dbReference type="InterPro" id="IPR044107">
    <property type="entry name" value="PIKKc_ATM"/>
</dbReference>
<protein>
    <recommendedName>
        <fullName evidence="5 16">Serine/threonine-protein kinase Tel1</fullName>
        <ecNumber evidence="4 16">2.7.11.1</ecNumber>
    </recommendedName>
</protein>
<dbReference type="InterPro" id="IPR000403">
    <property type="entry name" value="PI3/4_kinase_cat_dom"/>
</dbReference>
<evidence type="ECO:0000256" key="1">
    <source>
        <dbReference type="ARBA" id="ARBA00004123"/>
    </source>
</evidence>
<dbReference type="GO" id="GO:0004674">
    <property type="term" value="F:protein serine/threonine kinase activity"/>
    <property type="evidence" value="ECO:0007669"/>
    <property type="project" value="UniProtKB-KW"/>
</dbReference>
<keyword evidence="8 16" id="KW-0547">Nucleotide-binding</keyword>
<keyword evidence="9 16" id="KW-0227">DNA damage</keyword>
<dbReference type="PROSITE" id="PS00915">
    <property type="entry name" value="PI3_4_KINASE_1"/>
    <property type="match status" value="1"/>
</dbReference>
<feature type="compositionally biased region" description="Polar residues" evidence="17">
    <location>
        <begin position="454"/>
        <end position="466"/>
    </location>
</feature>
<keyword evidence="6 16" id="KW-0723">Serine/threonine-protein kinase</keyword>
<dbReference type="SMART" id="SM00146">
    <property type="entry name" value="PI3Kc"/>
    <property type="match status" value="1"/>
</dbReference>
<comment type="similarity">
    <text evidence="2 16">Belongs to the PI3/PI4-kinase family. ATM subfamily.</text>
</comment>
<name>A0AAV9J6F8_9PEZI</name>
<dbReference type="GO" id="GO:0006325">
    <property type="term" value="P:chromatin organization"/>
    <property type="evidence" value="ECO:0007669"/>
    <property type="project" value="UniProtKB-KW"/>
</dbReference>
<evidence type="ECO:0000256" key="10">
    <source>
        <dbReference type="ARBA" id="ARBA00022777"/>
    </source>
</evidence>
<evidence type="ECO:0000256" key="2">
    <source>
        <dbReference type="ARBA" id="ARBA00010769"/>
    </source>
</evidence>
<dbReference type="PANTHER" id="PTHR37079:SF4">
    <property type="entry name" value="SERINE_THREONINE-PROTEIN KINASE ATM"/>
    <property type="match status" value="1"/>
</dbReference>
<dbReference type="PROSITE" id="PS00916">
    <property type="entry name" value="PI3_4_KINASE_2"/>
    <property type="match status" value="1"/>
</dbReference>
<keyword evidence="11 16" id="KW-0067">ATP-binding</keyword>
<dbReference type="InterPro" id="IPR003152">
    <property type="entry name" value="FATC_dom"/>
</dbReference>
<dbReference type="GO" id="GO:0006281">
    <property type="term" value="P:DNA repair"/>
    <property type="evidence" value="ECO:0007669"/>
    <property type="project" value="InterPro"/>
</dbReference>
<evidence type="ECO:0000256" key="8">
    <source>
        <dbReference type="ARBA" id="ARBA00022741"/>
    </source>
</evidence>
<dbReference type="SUPFAM" id="SSF56112">
    <property type="entry name" value="Protein kinase-like (PK-like)"/>
    <property type="match status" value="1"/>
</dbReference>
<dbReference type="Gene3D" id="3.30.1010.10">
    <property type="entry name" value="Phosphatidylinositol 3-kinase Catalytic Subunit, Chain A, domain 4"/>
    <property type="match status" value="1"/>
</dbReference>
<proteinExistence type="inferred from homology"/>
<feature type="domain" description="PI3K/PI4K catalytic" evidence="18">
    <location>
        <begin position="2595"/>
        <end position="2907"/>
    </location>
</feature>
<dbReference type="SMART" id="SM01343">
    <property type="entry name" value="FATC"/>
    <property type="match status" value="1"/>
</dbReference>
<dbReference type="InterPro" id="IPR016024">
    <property type="entry name" value="ARM-type_fold"/>
</dbReference>
<keyword evidence="22" id="KW-1185">Reference proteome</keyword>
<dbReference type="Pfam" id="PF11640">
    <property type="entry name" value="TAN"/>
    <property type="match status" value="1"/>
</dbReference>
<evidence type="ECO:0000313" key="21">
    <source>
        <dbReference type="EMBL" id="KAK4539973.1"/>
    </source>
</evidence>
<comment type="subunit">
    <text evidence="3">Associates with DNA double-strand breaks.</text>
</comment>
<evidence type="ECO:0000256" key="16">
    <source>
        <dbReference type="RuleBase" id="RU365027"/>
    </source>
</evidence>
<dbReference type="InterPro" id="IPR018936">
    <property type="entry name" value="PI3/4_kinase_CS"/>
</dbReference>
<evidence type="ECO:0000259" key="18">
    <source>
        <dbReference type="PROSITE" id="PS50290"/>
    </source>
</evidence>
<dbReference type="EC" id="2.7.11.1" evidence="4 16"/>
<dbReference type="PROSITE" id="PS50290">
    <property type="entry name" value="PI3_4_KINASE_3"/>
    <property type="match status" value="1"/>
</dbReference>
<dbReference type="CDD" id="cd05171">
    <property type="entry name" value="PIKKc_ATM"/>
    <property type="match status" value="1"/>
</dbReference>
<keyword evidence="12 16" id="KW-0539">Nucleus</keyword>
<comment type="catalytic activity">
    <reaction evidence="14 16">
        <text>L-threonyl-[protein] + ATP = O-phospho-L-threonyl-[protein] + ADP + H(+)</text>
        <dbReference type="Rhea" id="RHEA:46608"/>
        <dbReference type="Rhea" id="RHEA-COMP:11060"/>
        <dbReference type="Rhea" id="RHEA-COMP:11605"/>
        <dbReference type="ChEBI" id="CHEBI:15378"/>
        <dbReference type="ChEBI" id="CHEBI:30013"/>
        <dbReference type="ChEBI" id="CHEBI:30616"/>
        <dbReference type="ChEBI" id="CHEBI:61977"/>
        <dbReference type="ChEBI" id="CHEBI:456216"/>
        <dbReference type="EC" id="2.7.11.1"/>
    </reaction>
</comment>
<dbReference type="PANTHER" id="PTHR37079">
    <property type="entry name" value="SERINE/THREONINE-PROTEIN KINASE ATM"/>
    <property type="match status" value="1"/>
</dbReference>
<evidence type="ECO:0000256" key="15">
    <source>
        <dbReference type="ARBA" id="ARBA00048679"/>
    </source>
</evidence>
<evidence type="ECO:0000256" key="17">
    <source>
        <dbReference type="SAM" id="MobiDB-lite"/>
    </source>
</evidence>
<dbReference type="InterPro" id="IPR014009">
    <property type="entry name" value="PIK_FAT"/>
</dbReference>
<organism evidence="21 22">
    <name type="scientific">Oleoguttula mirabilis</name>
    <dbReference type="NCBI Taxonomy" id="1507867"/>
    <lineage>
        <taxon>Eukaryota</taxon>
        <taxon>Fungi</taxon>
        <taxon>Dikarya</taxon>
        <taxon>Ascomycota</taxon>
        <taxon>Pezizomycotina</taxon>
        <taxon>Dothideomycetes</taxon>
        <taxon>Dothideomycetidae</taxon>
        <taxon>Mycosphaerellales</taxon>
        <taxon>Teratosphaeriaceae</taxon>
        <taxon>Oleoguttula</taxon>
    </lineage>
</organism>
<dbReference type="GO" id="GO:0000781">
    <property type="term" value="C:chromosome, telomeric region"/>
    <property type="evidence" value="ECO:0007669"/>
    <property type="project" value="UniProtKB-SubCell"/>
</dbReference>
<keyword evidence="7 16" id="KW-0808">Transferase</keyword>
<evidence type="ECO:0000256" key="14">
    <source>
        <dbReference type="ARBA" id="ARBA00047899"/>
    </source>
</evidence>
<evidence type="ECO:0000259" key="20">
    <source>
        <dbReference type="PROSITE" id="PS51190"/>
    </source>
</evidence>
<keyword evidence="16" id="KW-0156">Chromatin regulator</keyword>
<dbReference type="SMART" id="SM01342">
    <property type="entry name" value="TAN"/>
    <property type="match status" value="1"/>
</dbReference>
<dbReference type="Pfam" id="PF02260">
    <property type="entry name" value="FATC"/>
    <property type="match status" value="1"/>
</dbReference>
<comment type="subcellular location">
    <subcellularLocation>
        <location evidence="16">Chromosome</location>
        <location evidence="16">Telomere</location>
    </subcellularLocation>
    <subcellularLocation>
        <location evidence="1 16">Nucleus</location>
    </subcellularLocation>
</comment>
<keyword evidence="16" id="KW-0158">Chromosome</keyword>
<feature type="region of interest" description="Disordered" evidence="17">
    <location>
        <begin position="2348"/>
        <end position="2367"/>
    </location>
</feature>
<feature type="region of interest" description="Disordered" evidence="17">
    <location>
        <begin position="2875"/>
        <end position="2905"/>
    </location>
</feature>
<dbReference type="InterPro" id="IPR036940">
    <property type="entry name" value="PI3/4_kinase_cat_sf"/>
</dbReference>
<dbReference type="GO" id="GO:0005524">
    <property type="term" value="F:ATP binding"/>
    <property type="evidence" value="ECO:0007669"/>
    <property type="project" value="UniProtKB-KW"/>
</dbReference>
<feature type="compositionally biased region" description="Basic and acidic residues" evidence="17">
    <location>
        <begin position="2892"/>
        <end position="2905"/>
    </location>
</feature>
<evidence type="ECO:0000256" key="5">
    <source>
        <dbReference type="ARBA" id="ARBA00014619"/>
    </source>
</evidence>
<dbReference type="InterPro" id="IPR011009">
    <property type="entry name" value="Kinase-like_dom_sf"/>
</dbReference>
<accession>A0AAV9J6F8</accession>